<dbReference type="AlphaFoldDB" id="G5AFY3"/>
<dbReference type="PANTHER" id="PTHR46586">
    <property type="entry name" value="ANKYRIN REPEAT-CONTAINING PROTEIN"/>
    <property type="match status" value="1"/>
</dbReference>
<dbReference type="SMR" id="G5AFY3"/>
<keyword evidence="2" id="KW-1185">Reference proteome</keyword>
<name>G5AFY3_PHYSP</name>
<reference evidence="1 2" key="1">
    <citation type="journal article" date="2006" name="Science">
        <title>Phytophthora genome sequences uncover evolutionary origins and mechanisms of pathogenesis.</title>
        <authorList>
            <person name="Tyler B.M."/>
            <person name="Tripathy S."/>
            <person name="Zhang X."/>
            <person name="Dehal P."/>
            <person name="Jiang R.H."/>
            <person name="Aerts A."/>
            <person name="Arredondo F.D."/>
            <person name="Baxter L."/>
            <person name="Bensasson D."/>
            <person name="Beynon J.L."/>
            <person name="Chapman J."/>
            <person name="Damasceno C.M."/>
            <person name="Dorrance A.E."/>
            <person name="Dou D."/>
            <person name="Dickerman A.W."/>
            <person name="Dubchak I.L."/>
            <person name="Garbelotto M."/>
            <person name="Gijzen M."/>
            <person name="Gordon S.G."/>
            <person name="Govers F."/>
            <person name="Grunwald N.J."/>
            <person name="Huang W."/>
            <person name="Ivors K.L."/>
            <person name="Jones R.W."/>
            <person name="Kamoun S."/>
            <person name="Krampis K."/>
            <person name="Lamour K.H."/>
            <person name="Lee M.K."/>
            <person name="McDonald W.H."/>
            <person name="Medina M."/>
            <person name="Meijer H.J."/>
            <person name="Nordberg E.K."/>
            <person name="Maclean D.J."/>
            <person name="Ospina-Giraldo M.D."/>
            <person name="Morris P.F."/>
            <person name="Phuntumart V."/>
            <person name="Putnam N.H."/>
            <person name="Rash S."/>
            <person name="Rose J.K."/>
            <person name="Sakihama Y."/>
            <person name="Salamov A.A."/>
            <person name="Savidor A."/>
            <person name="Scheuring C.F."/>
            <person name="Smith B.M."/>
            <person name="Sobral B.W."/>
            <person name="Terry A."/>
            <person name="Torto-Alalibo T.A."/>
            <person name="Win J."/>
            <person name="Xu Z."/>
            <person name="Zhang H."/>
            <person name="Grigoriev I.V."/>
            <person name="Rokhsar D.S."/>
            <person name="Boore J.L."/>
        </authorList>
    </citation>
    <scope>NUCLEOTIDE SEQUENCE [LARGE SCALE GENOMIC DNA]</scope>
    <source>
        <strain evidence="1 2">P6497</strain>
    </source>
</reference>
<dbReference type="InParanoid" id="G5AFY3"/>
<dbReference type="InterPro" id="IPR036770">
    <property type="entry name" value="Ankyrin_rpt-contain_sf"/>
</dbReference>
<dbReference type="InterPro" id="IPR052050">
    <property type="entry name" value="SecEffector_AnkRepeat"/>
</dbReference>
<dbReference type="GeneID" id="20642932"/>
<dbReference type="RefSeq" id="XP_009539030.1">
    <property type="nucleotide sequence ID" value="XM_009540735.1"/>
</dbReference>
<dbReference type="EMBL" id="JH159166">
    <property type="protein sequence ID" value="EGZ05499.1"/>
    <property type="molecule type" value="Genomic_DNA"/>
</dbReference>
<protein>
    <submittedName>
        <fullName evidence="1">Uncharacterized protein</fullName>
    </submittedName>
</protein>
<dbReference type="Proteomes" id="UP000002640">
    <property type="component" value="Unassembled WGS sequence"/>
</dbReference>
<dbReference type="PANTHER" id="PTHR46586:SF3">
    <property type="entry name" value="ANKYRIN REPEAT-CONTAINING PROTEIN"/>
    <property type="match status" value="1"/>
</dbReference>
<organism evidence="1 2">
    <name type="scientific">Phytophthora sojae (strain P6497)</name>
    <name type="common">Soybean stem and root rot agent</name>
    <name type="synonym">Phytophthora megasperma f. sp. glycines</name>
    <dbReference type="NCBI Taxonomy" id="1094619"/>
    <lineage>
        <taxon>Eukaryota</taxon>
        <taxon>Sar</taxon>
        <taxon>Stramenopiles</taxon>
        <taxon>Oomycota</taxon>
        <taxon>Peronosporomycetes</taxon>
        <taxon>Peronosporales</taxon>
        <taxon>Peronosporaceae</taxon>
        <taxon>Phytophthora</taxon>
    </lineage>
</organism>
<proteinExistence type="predicted"/>
<dbReference type="Gene3D" id="1.25.40.20">
    <property type="entry name" value="Ankyrin repeat-containing domain"/>
    <property type="match status" value="1"/>
</dbReference>
<accession>G5AFY3</accession>
<evidence type="ECO:0000313" key="1">
    <source>
        <dbReference type="EMBL" id="EGZ05499.1"/>
    </source>
</evidence>
<dbReference type="KEGG" id="psoj:PHYSODRAFT_307757"/>
<evidence type="ECO:0000313" key="2">
    <source>
        <dbReference type="Proteomes" id="UP000002640"/>
    </source>
</evidence>
<dbReference type="SUPFAM" id="SSF48403">
    <property type="entry name" value="Ankyrin repeat"/>
    <property type="match status" value="1"/>
</dbReference>
<gene>
    <name evidence="1" type="ORF">PHYSODRAFT_307757</name>
</gene>
<sequence>MESSCSEHMLPTHAFILKTRLTPETKNFSLTTVSLLHPALRGLPHVKQLITSFLGPSALLSISDTCKFNSTKLLDWIWESSCTSVDARTPQWSIQNYLRTDVYYYRPQFGKALKHAAQDGDLELVKWLFTHFSGCIAPADVVEIAATNGHFHILEYLLNHDVGQFGPHLKYQDDENAEDEWAIFQWIPRRPREGNAVTWGTDAILEAIQRGHFKLARWLVFSTPRTFDDEEVTEQHGAGGGVGTRGSMSARVCAKTPSVQTIEWMLTCDYLRPDEDIHPWLILFLARKDRLDLMQPIWEIFAASQKNLNLEPWLGHWRTAMEEAAACGNMTMLRWLAEHSVGREVCANKGSRRRMLSLKQQRGAIY</sequence>